<dbReference type="GO" id="GO:0046872">
    <property type="term" value="F:metal ion binding"/>
    <property type="evidence" value="ECO:0007669"/>
    <property type="project" value="UniProtKB-KW"/>
</dbReference>
<feature type="signal peptide" evidence="8">
    <location>
        <begin position="1"/>
        <end position="20"/>
    </location>
</feature>
<evidence type="ECO:0000259" key="9">
    <source>
        <dbReference type="PROSITE" id="PS51405"/>
    </source>
</evidence>
<evidence type="ECO:0000256" key="4">
    <source>
        <dbReference type="ARBA" id="ARBA00022723"/>
    </source>
</evidence>
<comment type="similarity">
    <text evidence="7">Belongs to the chloroperoxidase family.</text>
</comment>
<dbReference type="PROSITE" id="PS51405">
    <property type="entry name" value="HEME_HALOPEROXIDASE"/>
    <property type="match status" value="1"/>
</dbReference>
<evidence type="ECO:0000313" key="10">
    <source>
        <dbReference type="EMBL" id="KAF2177944.1"/>
    </source>
</evidence>
<dbReference type="Proteomes" id="UP000800200">
    <property type="component" value="Unassembled WGS sequence"/>
</dbReference>
<keyword evidence="5" id="KW-0560">Oxidoreductase</keyword>
<reference evidence="10" key="1">
    <citation type="journal article" date="2020" name="Stud. Mycol.">
        <title>101 Dothideomycetes genomes: a test case for predicting lifestyles and emergence of pathogens.</title>
        <authorList>
            <person name="Haridas S."/>
            <person name="Albert R."/>
            <person name="Binder M."/>
            <person name="Bloem J."/>
            <person name="Labutti K."/>
            <person name="Salamov A."/>
            <person name="Andreopoulos B."/>
            <person name="Baker S."/>
            <person name="Barry K."/>
            <person name="Bills G."/>
            <person name="Bluhm B."/>
            <person name="Cannon C."/>
            <person name="Castanera R."/>
            <person name="Culley D."/>
            <person name="Daum C."/>
            <person name="Ezra D."/>
            <person name="Gonzalez J."/>
            <person name="Henrissat B."/>
            <person name="Kuo A."/>
            <person name="Liang C."/>
            <person name="Lipzen A."/>
            <person name="Lutzoni F."/>
            <person name="Magnuson J."/>
            <person name="Mondo S."/>
            <person name="Nolan M."/>
            <person name="Ohm R."/>
            <person name="Pangilinan J."/>
            <person name="Park H.-J."/>
            <person name="Ramirez L."/>
            <person name="Alfaro M."/>
            <person name="Sun H."/>
            <person name="Tritt A."/>
            <person name="Yoshinaga Y."/>
            <person name="Zwiers L.-H."/>
            <person name="Turgeon B."/>
            <person name="Goodwin S."/>
            <person name="Spatafora J."/>
            <person name="Crous P."/>
            <person name="Grigoriev I."/>
        </authorList>
    </citation>
    <scope>NUCLEOTIDE SEQUENCE</scope>
    <source>
        <strain evidence="10">CBS 207.26</strain>
    </source>
</reference>
<dbReference type="AlphaFoldDB" id="A0A6A6DEM9"/>
<sequence>MKLLSLSISLLTPAVGPVSSFPSFPSHLSEAMIQIRAANEARARVEGAALGYPFAKREEQWRKVQNAHSPNDNWTNTSSFPKWEQPVWAMPGPGLNVMANHGSLPHNGVGTMQDFVIEFQEAFCMEIDVAIFLAIYEAIFDDDLLKYSTGGLYPSLLNLGEPLGEFQGLSESHNKYEGDVSPTRSNLSQYENHYVLQLSKFTTLYEMEQENGDSVDLAVLTKYRNECFQESVHNNPYSFNAPFSGVIASPVA</sequence>
<comment type="cofactor">
    <cofactor evidence="1">
        <name>heme b</name>
        <dbReference type="ChEBI" id="CHEBI:60344"/>
    </cofactor>
</comment>
<dbReference type="OrthoDB" id="407298at2759"/>
<keyword evidence="4" id="KW-0479">Metal-binding</keyword>
<dbReference type="InterPro" id="IPR000028">
    <property type="entry name" value="Chloroperoxidase"/>
</dbReference>
<feature type="chain" id="PRO_5025695200" description="Heme haloperoxidase family profile domain-containing protein" evidence="8">
    <location>
        <begin position="21"/>
        <end position="252"/>
    </location>
</feature>
<gene>
    <name evidence="10" type="ORF">K469DRAFT_754888</name>
</gene>
<dbReference type="SUPFAM" id="SSF47571">
    <property type="entry name" value="Cloroperoxidase"/>
    <property type="match status" value="1"/>
</dbReference>
<keyword evidence="2" id="KW-0575">Peroxidase</keyword>
<dbReference type="PANTHER" id="PTHR33577">
    <property type="entry name" value="STERIGMATOCYSTIN BIOSYNTHESIS PEROXIDASE STCC-RELATED"/>
    <property type="match status" value="1"/>
</dbReference>
<dbReference type="InterPro" id="IPR036851">
    <property type="entry name" value="Chloroperoxidase-like_sf"/>
</dbReference>
<evidence type="ECO:0000256" key="6">
    <source>
        <dbReference type="ARBA" id="ARBA00023004"/>
    </source>
</evidence>
<dbReference type="Pfam" id="PF01328">
    <property type="entry name" value="Peroxidase_2"/>
    <property type="match status" value="1"/>
</dbReference>
<feature type="domain" description="Heme haloperoxidase family profile" evidence="9">
    <location>
        <begin position="70"/>
        <end position="252"/>
    </location>
</feature>
<dbReference type="Gene3D" id="1.10.489.10">
    <property type="entry name" value="Chloroperoxidase-like"/>
    <property type="match status" value="1"/>
</dbReference>
<organism evidence="10 11">
    <name type="scientific">Zopfia rhizophila CBS 207.26</name>
    <dbReference type="NCBI Taxonomy" id="1314779"/>
    <lineage>
        <taxon>Eukaryota</taxon>
        <taxon>Fungi</taxon>
        <taxon>Dikarya</taxon>
        <taxon>Ascomycota</taxon>
        <taxon>Pezizomycotina</taxon>
        <taxon>Dothideomycetes</taxon>
        <taxon>Dothideomycetes incertae sedis</taxon>
        <taxon>Zopfiaceae</taxon>
        <taxon>Zopfia</taxon>
    </lineage>
</organism>
<keyword evidence="6" id="KW-0408">Iron</keyword>
<name>A0A6A6DEM9_9PEZI</name>
<keyword evidence="8" id="KW-0732">Signal</keyword>
<dbReference type="EMBL" id="ML994681">
    <property type="protein sequence ID" value="KAF2177944.1"/>
    <property type="molecule type" value="Genomic_DNA"/>
</dbReference>
<evidence type="ECO:0000256" key="3">
    <source>
        <dbReference type="ARBA" id="ARBA00022617"/>
    </source>
</evidence>
<proteinExistence type="inferred from homology"/>
<evidence type="ECO:0000256" key="2">
    <source>
        <dbReference type="ARBA" id="ARBA00022559"/>
    </source>
</evidence>
<evidence type="ECO:0000256" key="1">
    <source>
        <dbReference type="ARBA" id="ARBA00001970"/>
    </source>
</evidence>
<accession>A0A6A6DEM9</accession>
<dbReference type="GO" id="GO:0004601">
    <property type="term" value="F:peroxidase activity"/>
    <property type="evidence" value="ECO:0007669"/>
    <property type="project" value="UniProtKB-KW"/>
</dbReference>
<evidence type="ECO:0000256" key="5">
    <source>
        <dbReference type="ARBA" id="ARBA00023002"/>
    </source>
</evidence>
<keyword evidence="3" id="KW-0349">Heme</keyword>
<evidence type="ECO:0000256" key="8">
    <source>
        <dbReference type="SAM" id="SignalP"/>
    </source>
</evidence>
<evidence type="ECO:0000256" key="7">
    <source>
        <dbReference type="ARBA" id="ARBA00025795"/>
    </source>
</evidence>
<protein>
    <recommendedName>
        <fullName evidence="9">Heme haloperoxidase family profile domain-containing protein</fullName>
    </recommendedName>
</protein>
<dbReference type="PANTHER" id="PTHR33577:SF1">
    <property type="entry name" value="HEME HALOPEROXIDASE FAMILY PROFILE DOMAIN-CONTAINING PROTEIN"/>
    <property type="match status" value="1"/>
</dbReference>
<keyword evidence="11" id="KW-1185">Reference proteome</keyword>
<evidence type="ECO:0000313" key="11">
    <source>
        <dbReference type="Proteomes" id="UP000800200"/>
    </source>
</evidence>